<dbReference type="Gene3D" id="2.40.50.100">
    <property type="match status" value="1"/>
</dbReference>
<gene>
    <name evidence="3" type="primary">gcvH</name>
    <name evidence="6" type="ORF">ALO_20107</name>
</gene>
<name>F7NPH6_9FIRM</name>
<proteinExistence type="inferred from homology"/>
<feature type="modified residue" description="N6-lipoyllysine" evidence="3 4">
    <location>
        <position position="63"/>
    </location>
</feature>
<evidence type="ECO:0000256" key="3">
    <source>
        <dbReference type="HAMAP-Rule" id="MF_00272"/>
    </source>
</evidence>
<evidence type="ECO:0000256" key="2">
    <source>
        <dbReference type="ARBA" id="ARBA00022823"/>
    </source>
</evidence>
<dbReference type="STRING" id="1009370.ALO_20107"/>
<dbReference type="HAMAP" id="MF_00272">
    <property type="entry name" value="GcvH"/>
    <property type="match status" value="1"/>
</dbReference>
<accession>F7NPH6</accession>
<evidence type="ECO:0000256" key="1">
    <source>
        <dbReference type="ARBA" id="ARBA00009249"/>
    </source>
</evidence>
<feature type="domain" description="Lipoyl-binding" evidence="5">
    <location>
        <begin position="22"/>
        <end position="104"/>
    </location>
</feature>
<comment type="function">
    <text evidence="3">The glycine cleavage system catalyzes the degradation of glycine. The H protein shuttles the methylamine group of glycine from the P protein to the T protein.</text>
</comment>
<evidence type="ECO:0000256" key="4">
    <source>
        <dbReference type="PIRSR" id="PIRSR617453-50"/>
    </source>
</evidence>
<evidence type="ECO:0000259" key="5">
    <source>
        <dbReference type="PROSITE" id="PS50968"/>
    </source>
</evidence>
<comment type="caution">
    <text evidence="6">The sequence shown here is derived from an EMBL/GenBank/DDBJ whole genome shotgun (WGS) entry which is preliminary data.</text>
</comment>
<reference evidence="6 7" key="1">
    <citation type="journal article" date="2011" name="EMBO J.">
        <title>Structural diversity of bacterial flagellar motors.</title>
        <authorList>
            <person name="Chen S."/>
            <person name="Beeby M."/>
            <person name="Murphy G.E."/>
            <person name="Leadbetter J.R."/>
            <person name="Hendrixson D.R."/>
            <person name="Briegel A."/>
            <person name="Li Z."/>
            <person name="Shi J."/>
            <person name="Tocheva E.I."/>
            <person name="Muller A."/>
            <person name="Dobro M.J."/>
            <person name="Jensen G.J."/>
        </authorList>
    </citation>
    <scope>NUCLEOTIDE SEQUENCE [LARGE SCALE GENOMIC DNA]</scope>
    <source>
        <strain evidence="6 7">DSM 6540</strain>
    </source>
</reference>
<sequence length="129" mass="14007">MNFPKELKYSKEHEWIKVEGKRATIGITDFAQSQLGDVVFVELPNTGRTVKAGETFSVVESVKAVSDIYAPVSGTVVAVNEKLNDTPEAVNLSPYEDAWIAVIEMSDPGELEGLLDSGAYEQFTAEGGH</sequence>
<dbReference type="AlphaFoldDB" id="F7NPH6"/>
<dbReference type="GO" id="GO:0005829">
    <property type="term" value="C:cytosol"/>
    <property type="evidence" value="ECO:0007669"/>
    <property type="project" value="TreeGrafter"/>
</dbReference>
<dbReference type="InterPro" id="IPR002930">
    <property type="entry name" value="GCV_H"/>
</dbReference>
<keyword evidence="2 3" id="KW-0450">Lipoyl</keyword>
<evidence type="ECO:0000313" key="6">
    <source>
        <dbReference type="EMBL" id="EGO62056.1"/>
    </source>
</evidence>
<protein>
    <recommendedName>
        <fullName evidence="3">Glycine cleavage system H protein</fullName>
    </recommendedName>
</protein>
<evidence type="ECO:0000313" key="7">
    <source>
        <dbReference type="Proteomes" id="UP000003240"/>
    </source>
</evidence>
<dbReference type="NCBIfam" id="TIGR00527">
    <property type="entry name" value="gcvH"/>
    <property type="match status" value="1"/>
</dbReference>
<comment type="similarity">
    <text evidence="1 3">Belongs to the GcvH family.</text>
</comment>
<dbReference type="InterPro" id="IPR017453">
    <property type="entry name" value="GCV_H_sub"/>
</dbReference>
<dbReference type="eggNOG" id="COG0509">
    <property type="taxonomic scope" value="Bacteria"/>
</dbReference>
<dbReference type="CDD" id="cd06848">
    <property type="entry name" value="GCS_H"/>
    <property type="match status" value="1"/>
</dbReference>
<organism evidence="6 7">
    <name type="scientific">Acetonema longum DSM 6540</name>
    <dbReference type="NCBI Taxonomy" id="1009370"/>
    <lineage>
        <taxon>Bacteria</taxon>
        <taxon>Bacillati</taxon>
        <taxon>Bacillota</taxon>
        <taxon>Negativicutes</taxon>
        <taxon>Acetonemataceae</taxon>
        <taxon>Acetonema</taxon>
    </lineage>
</organism>
<dbReference type="PANTHER" id="PTHR11715:SF3">
    <property type="entry name" value="GLYCINE CLEAVAGE SYSTEM H PROTEIN-RELATED"/>
    <property type="match status" value="1"/>
</dbReference>
<dbReference type="InterPro" id="IPR033753">
    <property type="entry name" value="GCV_H/Fam206"/>
</dbReference>
<dbReference type="GO" id="GO:0019464">
    <property type="term" value="P:glycine decarboxylation via glycine cleavage system"/>
    <property type="evidence" value="ECO:0007669"/>
    <property type="project" value="UniProtKB-UniRule"/>
</dbReference>
<dbReference type="EMBL" id="AFGF01000243">
    <property type="protein sequence ID" value="EGO62056.1"/>
    <property type="molecule type" value="Genomic_DNA"/>
</dbReference>
<dbReference type="NCBIfam" id="NF002270">
    <property type="entry name" value="PRK01202.1"/>
    <property type="match status" value="1"/>
</dbReference>
<dbReference type="PROSITE" id="PS00189">
    <property type="entry name" value="LIPOYL"/>
    <property type="match status" value="1"/>
</dbReference>
<dbReference type="InterPro" id="IPR003016">
    <property type="entry name" value="2-oxoA_DH_lipoyl-BS"/>
</dbReference>
<dbReference type="GO" id="GO:0009249">
    <property type="term" value="P:protein lipoylation"/>
    <property type="evidence" value="ECO:0007669"/>
    <property type="project" value="TreeGrafter"/>
</dbReference>
<dbReference type="InterPro" id="IPR000089">
    <property type="entry name" value="Biotin_lipoyl"/>
</dbReference>
<dbReference type="PROSITE" id="PS50968">
    <property type="entry name" value="BIOTINYL_LIPOYL"/>
    <property type="match status" value="1"/>
</dbReference>
<dbReference type="Pfam" id="PF01597">
    <property type="entry name" value="GCV_H"/>
    <property type="match status" value="1"/>
</dbReference>
<dbReference type="OrthoDB" id="9796712at2"/>
<comment type="cofactor">
    <cofactor evidence="3">
        <name>(R)-lipoate</name>
        <dbReference type="ChEBI" id="CHEBI:83088"/>
    </cofactor>
    <text evidence="3">Binds 1 lipoyl cofactor covalently.</text>
</comment>
<dbReference type="PANTHER" id="PTHR11715">
    <property type="entry name" value="GLYCINE CLEAVAGE SYSTEM H PROTEIN"/>
    <property type="match status" value="1"/>
</dbReference>
<dbReference type="RefSeq" id="WP_004099285.1">
    <property type="nucleotide sequence ID" value="NZ_AFGF01000243.1"/>
</dbReference>
<comment type="subunit">
    <text evidence="3">The glycine cleavage system is composed of four proteins: P, T, L and H.</text>
</comment>
<dbReference type="SUPFAM" id="SSF51230">
    <property type="entry name" value="Single hybrid motif"/>
    <property type="match status" value="1"/>
</dbReference>
<dbReference type="InterPro" id="IPR011053">
    <property type="entry name" value="Single_hybrid_motif"/>
</dbReference>
<dbReference type="GO" id="GO:0005960">
    <property type="term" value="C:glycine cleavage complex"/>
    <property type="evidence" value="ECO:0007669"/>
    <property type="project" value="InterPro"/>
</dbReference>
<dbReference type="Proteomes" id="UP000003240">
    <property type="component" value="Unassembled WGS sequence"/>
</dbReference>
<keyword evidence="7" id="KW-1185">Reference proteome</keyword>